<keyword evidence="1" id="KW-1133">Transmembrane helix</keyword>
<reference evidence="3" key="1">
    <citation type="journal article" date="2020" name="Int. J. Syst. Evol. Microbiol.">
        <title>Alteromonas alba sp. nov., a marine bacterium isolated from the seawater of the West Pacific Ocean.</title>
        <authorList>
            <person name="Sun C."/>
            <person name="Wu Y.-H."/>
            <person name="Xamxidin M."/>
            <person name="Cheng H."/>
            <person name="Xu X.-W."/>
        </authorList>
    </citation>
    <scope>NUCLEOTIDE SEQUENCE [LARGE SCALE GENOMIC DNA]</scope>
    <source>
        <strain evidence="3">190</strain>
    </source>
</reference>
<protein>
    <submittedName>
        <fullName evidence="2">Pilus assembly protein PilV</fullName>
    </submittedName>
</protein>
<evidence type="ECO:0000313" key="3">
    <source>
        <dbReference type="Proteomes" id="UP000238949"/>
    </source>
</evidence>
<evidence type="ECO:0000256" key="1">
    <source>
        <dbReference type="SAM" id="Phobius"/>
    </source>
</evidence>
<evidence type="ECO:0000313" key="2">
    <source>
        <dbReference type="EMBL" id="PRO72368.1"/>
    </source>
</evidence>
<keyword evidence="3" id="KW-1185">Reference proteome</keyword>
<comment type="caution">
    <text evidence="2">The sequence shown here is derived from an EMBL/GenBank/DDBJ whole genome shotgun (WGS) entry which is preliminary data.</text>
</comment>
<gene>
    <name evidence="2" type="ORF">C6Y40_17070</name>
</gene>
<dbReference type="EMBL" id="PVNP01000188">
    <property type="protein sequence ID" value="PRO72368.1"/>
    <property type="molecule type" value="Genomic_DNA"/>
</dbReference>
<name>A0A2S9V7F4_9ALTE</name>
<organism evidence="2 3">
    <name type="scientific">Alteromonas alba</name>
    <dbReference type="NCBI Taxonomy" id="2079529"/>
    <lineage>
        <taxon>Bacteria</taxon>
        <taxon>Pseudomonadati</taxon>
        <taxon>Pseudomonadota</taxon>
        <taxon>Gammaproteobacteria</taxon>
        <taxon>Alteromonadales</taxon>
        <taxon>Alteromonadaceae</taxon>
        <taxon>Alteromonas/Salinimonas group</taxon>
        <taxon>Alteromonas</taxon>
    </lineage>
</organism>
<keyword evidence="1" id="KW-0472">Membrane</keyword>
<keyword evidence="1" id="KW-0812">Transmembrane</keyword>
<feature type="transmembrane region" description="Helical" evidence="1">
    <location>
        <begin position="20"/>
        <end position="41"/>
    </location>
</feature>
<dbReference type="Proteomes" id="UP000238949">
    <property type="component" value="Unassembled WGS sequence"/>
</dbReference>
<sequence length="210" mass="22487">MRMQPPTLNSLQKVAGVGMIEILVSLFVLTIGLLGVASLQFTGTFNNVQAASRSQAELVARYVSEQMVSAAQPAQADDGWEVDDAFFNTDFFNFETLSCTGSNLYQCYCLALPASVPNCRTGNCTSAEIAEYSGWEASCQAVGSNPNMRISVSCNDRDNGDAKACSSGSLVNIAVSWPVKSDQQSTVANDSRCTFDSDSNRACVIKEVTL</sequence>
<accession>A0A2S9V7F4</accession>
<proteinExistence type="predicted"/>
<dbReference type="AlphaFoldDB" id="A0A2S9V7F4"/>